<evidence type="ECO:0000313" key="1">
    <source>
        <dbReference type="EMBL" id="ERM94064.1"/>
    </source>
</evidence>
<dbReference type="Gramene" id="ERM94064">
    <property type="protein sequence ID" value="ERM94064"/>
    <property type="gene ID" value="AMTR_s00010p00070490"/>
</dbReference>
<dbReference type="eggNOG" id="KOG1885">
    <property type="taxonomic scope" value="Eukaryota"/>
</dbReference>
<evidence type="ECO:0000313" key="2">
    <source>
        <dbReference type="Proteomes" id="UP000017836"/>
    </source>
</evidence>
<name>W1NFU1_AMBTC</name>
<dbReference type="EMBL" id="KI397513">
    <property type="protein sequence ID" value="ERM94064.1"/>
    <property type="molecule type" value="Genomic_DNA"/>
</dbReference>
<dbReference type="Gene3D" id="3.30.930.10">
    <property type="entry name" value="Bira Bifunctional Protein, Domain 2"/>
    <property type="match status" value="1"/>
</dbReference>
<accession>W1NFU1</accession>
<protein>
    <submittedName>
        <fullName evidence="1">Uncharacterized protein</fullName>
    </submittedName>
</protein>
<sequence>MGDDVNAAKAAAITALGLASDNKYKFTIETSSSVGHVLNEVLETVVEPKLVQPTFVLDYPIEGLWV</sequence>
<proteinExistence type="predicted"/>
<dbReference type="Proteomes" id="UP000017836">
    <property type="component" value="Unassembled WGS sequence"/>
</dbReference>
<organism evidence="1 2">
    <name type="scientific">Amborella trichopoda</name>
    <dbReference type="NCBI Taxonomy" id="13333"/>
    <lineage>
        <taxon>Eukaryota</taxon>
        <taxon>Viridiplantae</taxon>
        <taxon>Streptophyta</taxon>
        <taxon>Embryophyta</taxon>
        <taxon>Tracheophyta</taxon>
        <taxon>Spermatophyta</taxon>
        <taxon>Magnoliopsida</taxon>
        <taxon>Amborellales</taxon>
        <taxon>Amborellaceae</taxon>
        <taxon>Amborella</taxon>
    </lineage>
</organism>
<dbReference type="InterPro" id="IPR045864">
    <property type="entry name" value="aa-tRNA-synth_II/BPL/LPL"/>
</dbReference>
<dbReference type="STRING" id="13333.W1NFU1"/>
<dbReference type="HOGENOM" id="CLU_2834521_0_0_1"/>
<dbReference type="AlphaFoldDB" id="W1NFU1"/>
<keyword evidence="2" id="KW-1185">Reference proteome</keyword>
<gene>
    <name evidence="1" type="ORF">AMTR_s00010p00070490</name>
</gene>
<reference evidence="2" key="1">
    <citation type="journal article" date="2013" name="Science">
        <title>The Amborella genome and the evolution of flowering plants.</title>
        <authorList>
            <consortium name="Amborella Genome Project"/>
        </authorList>
    </citation>
    <scope>NUCLEOTIDE SEQUENCE [LARGE SCALE GENOMIC DNA]</scope>
</reference>